<dbReference type="SUPFAM" id="SSF103190">
    <property type="entry name" value="Sensory domain-like"/>
    <property type="match status" value="1"/>
</dbReference>
<reference evidence="13 14" key="1">
    <citation type="submission" date="2016-10" db="EMBL/GenBank/DDBJ databases">
        <authorList>
            <person name="de Groot N.N."/>
        </authorList>
    </citation>
    <scope>NUCLEOTIDE SEQUENCE [LARGE SCALE GENOMIC DNA]</scope>
    <source>
        <strain evidence="13 14">DSM 10317</strain>
    </source>
</reference>
<dbReference type="InterPro" id="IPR033479">
    <property type="entry name" value="dCache_1"/>
</dbReference>
<protein>
    <submittedName>
        <fullName evidence="13">Methyl-accepting chemotaxis protein</fullName>
    </submittedName>
</protein>
<evidence type="ECO:0000313" key="13">
    <source>
        <dbReference type="EMBL" id="SCZ77802.1"/>
    </source>
</evidence>
<feature type="transmembrane region" description="Helical" evidence="10">
    <location>
        <begin position="292"/>
        <end position="314"/>
    </location>
</feature>
<dbReference type="PANTHER" id="PTHR32089">
    <property type="entry name" value="METHYL-ACCEPTING CHEMOTAXIS PROTEIN MCPB"/>
    <property type="match status" value="1"/>
</dbReference>
<evidence type="ECO:0000256" key="2">
    <source>
        <dbReference type="ARBA" id="ARBA00022475"/>
    </source>
</evidence>
<dbReference type="SMART" id="SM00283">
    <property type="entry name" value="MA"/>
    <property type="match status" value="1"/>
</dbReference>
<organism evidence="13 14">
    <name type="scientific">Pseudobutyrivibrio xylanivorans</name>
    <dbReference type="NCBI Taxonomy" id="185007"/>
    <lineage>
        <taxon>Bacteria</taxon>
        <taxon>Bacillati</taxon>
        <taxon>Bacillota</taxon>
        <taxon>Clostridia</taxon>
        <taxon>Lachnospirales</taxon>
        <taxon>Lachnospiraceae</taxon>
        <taxon>Pseudobutyrivibrio</taxon>
    </lineage>
</organism>
<evidence type="ECO:0000256" key="4">
    <source>
        <dbReference type="ARBA" id="ARBA00022692"/>
    </source>
</evidence>
<keyword evidence="7 9" id="KW-0807">Transducer</keyword>
<evidence type="ECO:0000256" key="9">
    <source>
        <dbReference type="PROSITE-ProRule" id="PRU00284"/>
    </source>
</evidence>
<evidence type="ECO:0000259" key="12">
    <source>
        <dbReference type="PROSITE" id="PS50885"/>
    </source>
</evidence>
<dbReference type="Pfam" id="PF02743">
    <property type="entry name" value="dCache_1"/>
    <property type="match status" value="1"/>
</dbReference>
<dbReference type="Gene3D" id="3.30.450.20">
    <property type="entry name" value="PAS domain"/>
    <property type="match status" value="1"/>
</dbReference>
<dbReference type="RefSeq" id="WP_090161748.1">
    <property type="nucleotide sequence ID" value="NZ_FMWK01000004.1"/>
</dbReference>
<keyword evidence="6 10" id="KW-0472">Membrane</keyword>
<evidence type="ECO:0000256" key="5">
    <source>
        <dbReference type="ARBA" id="ARBA00022989"/>
    </source>
</evidence>
<dbReference type="GO" id="GO:0006935">
    <property type="term" value="P:chemotaxis"/>
    <property type="evidence" value="ECO:0007669"/>
    <property type="project" value="UniProtKB-KW"/>
</dbReference>
<comment type="similarity">
    <text evidence="8">Belongs to the methyl-accepting chemotaxis (MCP) protein family.</text>
</comment>
<comment type="subcellular location">
    <subcellularLocation>
        <location evidence="1">Cell membrane</location>
        <topology evidence="1">Multi-pass membrane protein</topology>
    </subcellularLocation>
</comment>
<gene>
    <name evidence="13" type="ORF">SAMN02910350_00937</name>
</gene>
<dbReference type="InterPro" id="IPR003660">
    <property type="entry name" value="HAMP_dom"/>
</dbReference>
<dbReference type="Proteomes" id="UP000199428">
    <property type="component" value="Unassembled WGS sequence"/>
</dbReference>
<dbReference type="InterPro" id="IPR029151">
    <property type="entry name" value="Sensor-like_sf"/>
</dbReference>
<name>A0A1G5RUM9_PSEXY</name>
<evidence type="ECO:0000259" key="11">
    <source>
        <dbReference type="PROSITE" id="PS50111"/>
    </source>
</evidence>
<dbReference type="PROSITE" id="PS50111">
    <property type="entry name" value="CHEMOTAXIS_TRANSDUC_2"/>
    <property type="match status" value="1"/>
</dbReference>
<dbReference type="CDD" id="cd12914">
    <property type="entry name" value="PDC1_DGC_like"/>
    <property type="match status" value="1"/>
</dbReference>
<keyword evidence="5 10" id="KW-1133">Transmembrane helix</keyword>
<dbReference type="GO" id="GO:0005886">
    <property type="term" value="C:plasma membrane"/>
    <property type="evidence" value="ECO:0007669"/>
    <property type="project" value="UniProtKB-SubCell"/>
</dbReference>
<dbReference type="SUPFAM" id="SSF58104">
    <property type="entry name" value="Methyl-accepting chemotaxis protein (MCP) signaling domain"/>
    <property type="match status" value="1"/>
</dbReference>
<dbReference type="GO" id="GO:0007165">
    <property type="term" value="P:signal transduction"/>
    <property type="evidence" value="ECO:0007669"/>
    <property type="project" value="UniProtKB-KW"/>
</dbReference>
<dbReference type="PROSITE" id="PS50885">
    <property type="entry name" value="HAMP"/>
    <property type="match status" value="1"/>
</dbReference>
<keyword evidence="3" id="KW-0145">Chemotaxis</keyword>
<proteinExistence type="inferred from homology"/>
<dbReference type="AlphaFoldDB" id="A0A1G5RUM9"/>
<keyword evidence="2" id="KW-1003">Cell membrane</keyword>
<dbReference type="Gene3D" id="6.10.340.10">
    <property type="match status" value="1"/>
</dbReference>
<evidence type="ECO:0000256" key="3">
    <source>
        <dbReference type="ARBA" id="ARBA00022500"/>
    </source>
</evidence>
<dbReference type="InterPro" id="IPR004089">
    <property type="entry name" value="MCPsignal_dom"/>
</dbReference>
<dbReference type="PANTHER" id="PTHR32089:SF112">
    <property type="entry name" value="LYSOZYME-LIKE PROTEIN-RELATED"/>
    <property type="match status" value="1"/>
</dbReference>
<accession>A0A1G5RUM9</accession>
<feature type="transmembrane region" description="Helical" evidence="10">
    <location>
        <begin position="24"/>
        <end position="45"/>
    </location>
</feature>
<feature type="domain" description="Methyl-accepting transducer" evidence="11">
    <location>
        <begin position="387"/>
        <end position="644"/>
    </location>
</feature>
<evidence type="ECO:0000256" key="6">
    <source>
        <dbReference type="ARBA" id="ARBA00023136"/>
    </source>
</evidence>
<dbReference type="Pfam" id="PF00015">
    <property type="entry name" value="MCPsignal"/>
    <property type="match status" value="1"/>
</dbReference>
<evidence type="ECO:0000256" key="8">
    <source>
        <dbReference type="ARBA" id="ARBA00029447"/>
    </source>
</evidence>
<keyword evidence="4 10" id="KW-0812">Transmembrane</keyword>
<sequence length="673" mass="71114">MGKSKAQKNKGSGISWKNSIKTKLISSMMLVAAIPLLIAVSISYYTSTTKAVADALDSLEWQAWYVQSAILTVIKNNESTITSFAESPTTIAFMRGEEVDMDELKAQMRSIDDYLDDGNVLVLTDANGQMLLRDDDGDLVDISHREFWQEAMTGKFSVSNAIVSASTGTRSISMAGPVIDNHTGKVIGTVHRNYNLNDFHEILAAECDEGFVVDRNGDMLAHSQYEIGPDDEVMNFSASPYMNTDGIEGSYKSTAAGYPTYLAYAKDNDLSGFTVCVAKKESDIMSSARKSAYIVIGIGAVLLVVVAILSIMLANGFSKPITAVDSSLSNLADGRFKQIDGFTNRKDEIGKIVRSTNSVIGKLDGIVGSIKASAANVGDSSEKLSEMANQIASTVDGVANSVQEIATGAAQQAEEIQQAAENVGKITDAVSGVQTSTENMETLAGKMKEASVNSSKSLLNLQTSSSDMTEKIEEIARTISATKDAVTSINESVEGISGIASQTNLLSLNASIEAARAGEAGKGFAVVAEEIRKLADDSDSMAQDIRTQMDVLLKQSEAAVAAANLVRQGNLEQQEAIGGTLESVNGMLADIDGTVEGVRDIAGGAETCVRSNDVVSDAMSSLSAISEENAASSETTGASAEELSATVTTLASSADDLKDIAIKLNEEISFFKD</sequence>
<evidence type="ECO:0000313" key="14">
    <source>
        <dbReference type="Proteomes" id="UP000199428"/>
    </source>
</evidence>
<feature type="domain" description="HAMP" evidence="12">
    <location>
        <begin position="315"/>
        <end position="368"/>
    </location>
</feature>
<evidence type="ECO:0000256" key="1">
    <source>
        <dbReference type="ARBA" id="ARBA00004651"/>
    </source>
</evidence>
<evidence type="ECO:0000256" key="7">
    <source>
        <dbReference type="ARBA" id="ARBA00023224"/>
    </source>
</evidence>
<dbReference type="EMBL" id="FMWK01000004">
    <property type="protein sequence ID" value="SCZ77802.1"/>
    <property type="molecule type" value="Genomic_DNA"/>
</dbReference>
<evidence type="ECO:0000256" key="10">
    <source>
        <dbReference type="SAM" id="Phobius"/>
    </source>
</evidence>
<dbReference type="Gene3D" id="1.10.287.950">
    <property type="entry name" value="Methyl-accepting chemotaxis protein"/>
    <property type="match status" value="1"/>
</dbReference>